<protein>
    <submittedName>
        <fullName evidence="3">ATP-binding protein</fullName>
    </submittedName>
</protein>
<organism evidence="3 5">
    <name type="scientific">Pseudomonas extremaustralis</name>
    <dbReference type="NCBI Taxonomy" id="359110"/>
    <lineage>
        <taxon>Bacteria</taxon>
        <taxon>Pseudomonadati</taxon>
        <taxon>Pseudomonadota</taxon>
        <taxon>Gammaproteobacteria</taxon>
        <taxon>Pseudomonadales</taxon>
        <taxon>Pseudomonadaceae</taxon>
        <taxon>Pseudomonas</taxon>
    </lineage>
</organism>
<reference evidence="3 5" key="2">
    <citation type="submission" date="2019-06" db="EMBL/GenBank/DDBJ databases">
        <title>Pseudomonas bimorpha sp. nov. isolated from bovine raw milk and skim milk concentrate.</title>
        <authorList>
            <person name="Hofmann K."/>
            <person name="Huptas C."/>
            <person name="Doll E."/>
            <person name="Scherer S."/>
            <person name="Wenning M."/>
        </authorList>
    </citation>
    <scope>NUCLEOTIDE SEQUENCE [LARGE SCALE GENOMIC DNA]</scope>
    <source>
        <strain evidence="3 5">DSM 17835</strain>
    </source>
</reference>
<keyword evidence="3" id="KW-0067">ATP-binding</keyword>
<dbReference type="GO" id="GO:0016887">
    <property type="term" value="F:ATP hydrolysis activity"/>
    <property type="evidence" value="ECO:0007669"/>
    <property type="project" value="InterPro"/>
</dbReference>
<keyword evidence="3" id="KW-0547">Nucleotide-binding</keyword>
<sequence length="1980" mass="219894">MRESTNTMTSGEGERNAQRGFVQQYQSGAAAIYAALDKDQLNWVGLADRSAGIADDLVLGLPGKAVGHQFKTSTFPKAFQIEALLLGAEGMLLKLVTAWTSLRQSHGEALTEVRFVTNDIPTTNDHLLSDKDDHSAAFLREFELYHSRTLSEWKATRWQPFIDKLAAASKLPVADFETFLHAVHFLTGSAADFILRHRLSSESLKLVQQIASKLPDLVADRRNKDRWSRAELLAELGWKDRFIVHRPHQFPIGEHVQRNRKTEQQLLECIDRLDHGYLALVGPPGAGKSTLLQSALSGGPTLQLVRYLAYMPGEGQGIGRAEADNFLDDLNTQLRQSGLAGRLARNNTLQERQLELEQLLRQAGDRYRDEGIRTLIIVDGLDHIPREEHPARSLLAELPLPEALPAGVLILLGTQRLELTSLKHQVREQASLADRNIQIAPLSPEAVSEMALKLGLDKAVPRPSIYELCQGHPLVARYLIEALRQADVARREALLNGAFSFEGDIERVYKAAWREISDDADARKVIDFIARAEGPIPPELLAVATSEHAVETALRSTSHLLSQTTHGWSVFHNSFRLFVLEQPKLRFGKLDPDYAPSIYCKLAELARFAESDNPQRWLELRYLARAELHQDVLRLAQPRRFRHQLADSRPATEIQGDIRLALICAKHEPDASAVFRLLLARDEMERRCSAIEYAPAVVDALQALGDIDGVRTMAEGQIGDHYKAIDVLLVAGEIDSAKALFNKIDPFSKDSQPSPIHSDLEEWAQRVFHFRDAEQIETCLAKLTATEGGHGLDVEDITTLRCNVARSAMLADPDSDPSLTARQLGVSDSELPYLLIEAGLRAYDHRELDRAHTFVDAAHTHPSFPGIASGMRRQLATLALRLGNETVSTTIFEGLETPSIALMDDAIGEHNAENITHAVIQHAALASALRLPVTNTAKSKSPVLRPLQHHANTIGMLLGRALTGHEITPGEVIQATQALLGFLDNARAASSSEFYATHQLNNIDPILSRMMIRIASMCGEQEFKAVVQLFDSSFANRKGTAKQNIPSRRAAIEEIFHSNGDMQAAFDRLEDLLGVIHGNTPEEHIDLIAGLAKLFAEMGNTERARELLQQLHTNTLGYALPAKKDPQYSLWGDLLECANHQDPAGRAQRVVLMLKQLAGMTLTEGRDAAHRLASRALSEAALCDSALGYRAAKVLTSEGLLSWDRAINALMIGVVRRNPELAASCAVTWRSLALPFYTEPYYREDQTGEFVSQVVAIAPETDLSAVVGTLLDGVEIHSTSAARVRLLQRLVAALKQRGINNERAHDALRRWQAETPIPHDRGTPGKYDDIGSLSLLDDELSRDKAPSYDSARAFSRLLDTATLEEATAIFERWPSIQRDSHARFSLIERALAEDDKTLARRLVNDSQSHDDGRPGWSYWRGAAKLKYFRALIELDGSKVHKEAYADLLEELITAPDNSSPILFDSKDVLSTICATPNWAAVWELLAEQLATTREHSLAQINLPTQAPESDEALIAALFQWSFSLSAIELTNLARAGALQLSRAPQGRAAFHLLVDALLEGNADEPAEALQLLLRDTHATATDWAERISPLVNDPDYVVAVFAGCLLDRWGNAWAMTRQELPFFYRLQMPASKGELEPSFLTDPSSGAMRVNDPLGWTAALTSQVDDLARTGISMATIRHRCYFLIESWGGLEAFGQSETTRLQSGLSKVDMKITFFRPHMLAALRALRHVAGELRLAGQVGAPAIPNLLYGMNYQADTPPLIGPTVRPAFMPRPFAHHDAGWHSGEMQWLDETELDLSPLMDNGDSVIAEISHFYCRFVRRNLEMTRARAPFFADKERRASTGYSLPGALWIEGVWAPEEPSPTIVRRVSISRIPSYPEHFLVLCPEWLQRLEWQHDPDNWMNYIDQVGECVAKLIWWRDGASLDVDQDQFWGEGVALVVTSKGRKALEDVAGPLDIWVHACRSVDGDKPAESYLSRVER</sequence>
<dbReference type="Proteomes" id="UP000182858">
    <property type="component" value="Chromosome I"/>
</dbReference>
<dbReference type="GeneID" id="78554081"/>
<feature type="domain" description="ORC1/DEAH AAA+ ATPase" evidence="1">
    <location>
        <begin position="275"/>
        <end position="417"/>
    </location>
</feature>
<evidence type="ECO:0000313" key="3">
    <source>
        <dbReference type="EMBL" id="TWS00090.1"/>
    </source>
</evidence>
<evidence type="ECO:0000313" key="2">
    <source>
        <dbReference type="EMBL" id="SDF33592.1"/>
    </source>
</evidence>
<keyword evidence="4" id="KW-1185">Reference proteome</keyword>
<dbReference type="Proteomes" id="UP000317951">
    <property type="component" value="Unassembled WGS sequence"/>
</dbReference>
<dbReference type="RefSeq" id="WP_010567742.1">
    <property type="nucleotide sequence ID" value="NZ_LT629689.1"/>
</dbReference>
<dbReference type="InterPro" id="IPR027417">
    <property type="entry name" value="P-loop_NTPase"/>
</dbReference>
<gene>
    <name evidence="3" type="ORF">FIV36_28990</name>
    <name evidence="2" type="ORF">SAMN05216591_2640</name>
</gene>
<evidence type="ECO:0000313" key="5">
    <source>
        <dbReference type="Proteomes" id="UP000317951"/>
    </source>
</evidence>
<dbReference type="EMBL" id="VFET01000041">
    <property type="protein sequence ID" value="TWS00090.1"/>
    <property type="molecule type" value="Genomic_DNA"/>
</dbReference>
<accession>A0A5C5Q4L5</accession>
<dbReference type="OrthoDB" id="898678at2"/>
<dbReference type="InterPro" id="IPR049945">
    <property type="entry name" value="AAA_22"/>
</dbReference>
<reference evidence="2 4" key="1">
    <citation type="submission" date="2016-10" db="EMBL/GenBank/DDBJ databases">
        <authorList>
            <person name="Varghese N."/>
            <person name="Submissions S."/>
        </authorList>
    </citation>
    <scope>NUCLEOTIDE SEQUENCE [LARGE SCALE GENOMIC DNA]</scope>
    <source>
        <strain evidence="2 4">DSM 17835</strain>
    </source>
</reference>
<evidence type="ECO:0000259" key="1">
    <source>
        <dbReference type="Pfam" id="PF13401"/>
    </source>
</evidence>
<dbReference type="Gene3D" id="3.40.50.300">
    <property type="entry name" value="P-loop containing nucleotide triphosphate hydrolases"/>
    <property type="match status" value="1"/>
</dbReference>
<dbReference type="Pfam" id="PF13401">
    <property type="entry name" value="AAA_22"/>
    <property type="match status" value="1"/>
</dbReference>
<name>A0A5C5Q4L5_9PSED</name>
<proteinExistence type="predicted"/>
<dbReference type="SUPFAM" id="SSF52540">
    <property type="entry name" value="P-loop containing nucleoside triphosphate hydrolases"/>
    <property type="match status" value="1"/>
</dbReference>
<evidence type="ECO:0000313" key="4">
    <source>
        <dbReference type="Proteomes" id="UP000182858"/>
    </source>
</evidence>
<dbReference type="EMBL" id="LT629689">
    <property type="protein sequence ID" value="SDF33592.1"/>
    <property type="molecule type" value="Genomic_DNA"/>
</dbReference>
<dbReference type="GO" id="GO:0005524">
    <property type="term" value="F:ATP binding"/>
    <property type="evidence" value="ECO:0007669"/>
    <property type="project" value="UniProtKB-KW"/>
</dbReference>